<dbReference type="CDD" id="cd02696">
    <property type="entry name" value="MurNAc-LAA"/>
    <property type="match status" value="1"/>
</dbReference>
<gene>
    <name evidence="11" type="primary">amiB</name>
    <name evidence="11" type="ORF">ERS008502_01600</name>
</gene>
<evidence type="ECO:0000256" key="7">
    <source>
        <dbReference type="ARBA" id="ARBA00022801"/>
    </source>
</evidence>
<comment type="caution">
    <text evidence="11">The sequence shown here is derived from an EMBL/GenBank/DDBJ whole genome shotgun (WGS) entry which is preliminary data.</text>
</comment>
<keyword evidence="6" id="KW-0574">Periplasm</keyword>
<feature type="domain" description="LysM" evidence="10">
    <location>
        <begin position="578"/>
        <end position="621"/>
    </location>
</feature>
<dbReference type="InterPro" id="IPR050695">
    <property type="entry name" value="N-acetylmuramoyl_amidase_3"/>
</dbReference>
<dbReference type="Gene3D" id="3.40.630.40">
    <property type="entry name" value="Zn-dependent exopeptidases"/>
    <property type="match status" value="1"/>
</dbReference>
<dbReference type="InterPro" id="IPR018392">
    <property type="entry name" value="LysM"/>
</dbReference>
<evidence type="ECO:0000256" key="4">
    <source>
        <dbReference type="ARBA" id="ARBA00011901"/>
    </source>
</evidence>
<dbReference type="PANTHER" id="PTHR30404">
    <property type="entry name" value="N-ACETYLMURAMOYL-L-ALANINE AMIDASE"/>
    <property type="match status" value="1"/>
</dbReference>
<dbReference type="EMBL" id="CQBM01000002">
    <property type="protein sequence ID" value="CNH87460.1"/>
    <property type="molecule type" value="Genomic_DNA"/>
</dbReference>
<dbReference type="Proteomes" id="UP000040841">
    <property type="component" value="Unassembled WGS sequence"/>
</dbReference>
<dbReference type="Pfam" id="PF01520">
    <property type="entry name" value="Amidase_3"/>
    <property type="match status" value="1"/>
</dbReference>
<dbReference type="InterPro" id="IPR002508">
    <property type="entry name" value="MurNAc-LAA_cat"/>
</dbReference>
<evidence type="ECO:0000313" key="12">
    <source>
        <dbReference type="Proteomes" id="UP000040841"/>
    </source>
</evidence>
<comment type="subcellular location">
    <subcellularLocation>
        <location evidence="2">Periplasm</location>
    </subcellularLocation>
</comment>
<dbReference type="Gene3D" id="2.60.40.3500">
    <property type="match status" value="1"/>
</dbReference>
<comment type="catalytic activity">
    <reaction evidence="1">
        <text>Hydrolyzes the link between N-acetylmuramoyl residues and L-amino acid residues in certain cell-wall glycopeptides.</text>
        <dbReference type="EC" id="3.5.1.28"/>
    </reaction>
</comment>
<keyword evidence="7 11" id="KW-0378">Hydrolase</keyword>
<dbReference type="SMART" id="SM00257">
    <property type="entry name" value="LysM"/>
    <property type="match status" value="2"/>
</dbReference>
<evidence type="ECO:0000256" key="3">
    <source>
        <dbReference type="ARBA" id="ARBA00010860"/>
    </source>
</evidence>
<dbReference type="AlphaFoldDB" id="A0AA36PIV0"/>
<dbReference type="FunFam" id="3.40.630.40:FF:000003">
    <property type="entry name" value="N-acetylmuramoyl-L-alanine amidase AmiB"/>
    <property type="match status" value="1"/>
</dbReference>
<evidence type="ECO:0000256" key="2">
    <source>
        <dbReference type="ARBA" id="ARBA00004418"/>
    </source>
</evidence>
<sequence length="624" mass="66913">MMHGLTKSVGMRLVNRWKRPLASLLLVMVGLFTLPSALAMKLTDIKVNNGPTESRVTLSFDGKPIYAFFSLNAPERVVLDVRQSGNLSGLPLEFSGQNLLKRIRSSTPKDEQSTRLVLELTQKVKTRAVTQQSGNNYTVVITMTATDSAPARQTQVLSQTNTPSPNAGRLTSQAINSAPAARITSSNATSVAKNPFNNKPTVVVSSESTTTNTARPIKTASVANSDRVVVAIDAGHGGQDPGAIGQNGLKEKNVTIAITRRLEALLNSDPMFKPVLTRNGDYFISVMGRSDVARKQSANVLVSIHADAAPNRSATGASVWVLSNRRANSEMGSWLEQHEKQSELLGGAGDVLANTASDPYLSQAVLDLQFGHSQRVGYDVATKVLRELQNIGDIHKRRPEHASLGVLRSPDIPSLLVETGFISNSTEERLLGSSAYQEKIAQAIYKGLRSYFLAHPLQADPKVENRPLIETAAVDSSSSRSRVNQPDPVVSNAQSGRVSAAKTIATGKSQIHKVQRGETLSGIASQYGVSMAVLRQNNTLKNDVVWVGQRLKVPASGSAVTAKAAVSAKAKPSKSQPVKHQVKRGDTLSAIAARYGVSMSEIERVNKIKSGNVQLGQTLTIPQS</sequence>
<evidence type="ECO:0000256" key="5">
    <source>
        <dbReference type="ARBA" id="ARBA00022729"/>
    </source>
</evidence>
<reference evidence="11 12" key="1">
    <citation type="submission" date="2015-03" db="EMBL/GenBank/DDBJ databases">
        <authorList>
            <consortium name="Pathogen Informatics"/>
            <person name="Murphy D."/>
        </authorList>
    </citation>
    <scope>NUCLEOTIDE SEQUENCE [LARGE SCALE GENOMIC DNA]</scope>
    <source>
        <strain evidence="11 12">FE82747</strain>
    </source>
</reference>
<organism evidence="11 12">
    <name type="scientific">Yersinia mollaretii</name>
    <dbReference type="NCBI Taxonomy" id="33060"/>
    <lineage>
        <taxon>Bacteria</taxon>
        <taxon>Pseudomonadati</taxon>
        <taxon>Pseudomonadota</taxon>
        <taxon>Gammaproteobacteria</taxon>
        <taxon>Enterobacterales</taxon>
        <taxon>Yersiniaceae</taxon>
        <taxon>Yersinia</taxon>
    </lineage>
</organism>
<dbReference type="SMART" id="SM00646">
    <property type="entry name" value="Ami_3"/>
    <property type="match status" value="1"/>
</dbReference>
<dbReference type="GO" id="GO:0008745">
    <property type="term" value="F:N-acetylmuramoyl-L-alanine amidase activity"/>
    <property type="evidence" value="ECO:0007669"/>
    <property type="project" value="UniProtKB-EC"/>
</dbReference>
<feature type="region of interest" description="Disordered" evidence="9">
    <location>
        <begin position="473"/>
        <end position="495"/>
    </location>
</feature>
<dbReference type="PANTHER" id="PTHR30404:SF6">
    <property type="entry name" value="N-ACETYLMURAMOYL-L-ALANINE AMIDASE AMIB"/>
    <property type="match status" value="1"/>
</dbReference>
<keyword evidence="8" id="KW-0961">Cell wall biogenesis/degradation</keyword>
<dbReference type="PROSITE" id="PS51782">
    <property type="entry name" value="LYSM"/>
    <property type="match status" value="2"/>
</dbReference>
<dbReference type="CDD" id="cd00118">
    <property type="entry name" value="LysM"/>
    <property type="match status" value="2"/>
</dbReference>
<comment type="similarity">
    <text evidence="3">Belongs to the N-acetylmuramoyl-L-alanine amidase 3 family.</text>
</comment>
<evidence type="ECO:0000256" key="8">
    <source>
        <dbReference type="ARBA" id="ARBA00023316"/>
    </source>
</evidence>
<evidence type="ECO:0000259" key="10">
    <source>
        <dbReference type="PROSITE" id="PS51782"/>
    </source>
</evidence>
<evidence type="ECO:0000313" key="11">
    <source>
        <dbReference type="EMBL" id="CNH87460.1"/>
    </source>
</evidence>
<protein>
    <recommendedName>
        <fullName evidence="4">N-acetylmuramoyl-L-alanine amidase</fullName>
        <ecNumber evidence="4">3.5.1.28</ecNumber>
    </recommendedName>
</protein>
<dbReference type="Pfam" id="PF11741">
    <property type="entry name" value="AMIN"/>
    <property type="match status" value="1"/>
</dbReference>
<dbReference type="Pfam" id="PF01476">
    <property type="entry name" value="LysM"/>
    <property type="match status" value="2"/>
</dbReference>
<dbReference type="SUPFAM" id="SSF53187">
    <property type="entry name" value="Zn-dependent exopeptidases"/>
    <property type="match status" value="1"/>
</dbReference>
<dbReference type="NCBIfam" id="NF007751">
    <property type="entry name" value="PRK10431.1"/>
    <property type="match status" value="1"/>
</dbReference>
<proteinExistence type="inferred from homology"/>
<name>A0AA36PIV0_YERMO</name>
<dbReference type="SUPFAM" id="SSF54106">
    <property type="entry name" value="LysM domain"/>
    <property type="match status" value="2"/>
</dbReference>
<dbReference type="InterPro" id="IPR036779">
    <property type="entry name" value="LysM_dom_sf"/>
</dbReference>
<dbReference type="GO" id="GO:0009253">
    <property type="term" value="P:peptidoglycan catabolic process"/>
    <property type="evidence" value="ECO:0007669"/>
    <property type="project" value="InterPro"/>
</dbReference>
<evidence type="ECO:0000256" key="1">
    <source>
        <dbReference type="ARBA" id="ARBA00001561"/>
    </source>
</evidence>
<dbReference type="GO" id="GO:0071555">
    <property type="term" value="P:cell wall organization"/>
    <property type="evidence" value="ECO:0007669"/>
    <property type="project" value="UniProtKB-KW"/>
</dbReference>
<dbReference type="Gene3D" id="3.10.350.10">
    <property type="entry name" value="LysM domain"/>
    <property type="match status" value="2"/>
</dbReference>
<feature type="domain" description="LysM" evidence="10">
    <location>
        <begin position="510"/>
        <end position="553"/>
    </location>
</feature>
<dbReference type="GO" id="GO:0030288">
    <property type="term" value="C:outer membrane-bounded periplasmic space"/>
    <property type="evidence" value="ECO:0007669"/>
    <property type="project" value="TreeGrafter"/>
</dbReference>
<evidence type="ECO:0000256" key="9">
    <source>
        <dbReference type="SAM" id="MobiDB-lite"/>
    </source>
</evidence>
<evidence type="ECO:0000256" key="6">
    <source>
        <dbReference type="ARBA" id="ARBA00022764"/>
    </source>
</evidence>
<keyword evidence="5" id="KW-0732">Signal</keyword>
<dbReference type="InterPro" id="IPR021731">
    <property type="entry name" value="AMIN_dom"/>
</dbReference>
<dbReference type="EC" id="3.5.1.28" evidence="4"/>
<accession>A0AA36PIV0</accession>